<comment type="cofactor">
    <cofactor evidence="1">
        <name>Mn(2+)</name>
        <dbReference type="ChEBI" id="CHEBI:29035"/>
    </cofactor>
</comment>
<dbReference type="Proteomes" id="UP001197626">
    <property type="component" value="Chromosome"/>
</dbReference>
<evidence type="ECO:0000259" key="4">
    <source>
        <dbReference type="Pfam" id="PF00557"/>
    </source>
</evidence>
<dbReference type="EMBL" id="CP086654">
    <property type="protein sequence ID" value="UEX90971.1"/>
    <property type="molecule type" value="Genomic_DNA"/>
</dbReference>
<keyword evidence="3" id="KW-0464">Manganese</keyword>
<dbReference type="InterPro" id="IPR036005">
    <property type="entry name" value="Creatinase/aminopeptidase-like"/>
</dbReference>
<dbReference type="Gene3D" id="3.40.350.10">
    <property type="entry name" value="Creatinase/prolidase N-terminal domain"/>
    <property type="match status" value="1"/>
</dbReference>
<gene>
    <name evidence="6" type="ORF">LN051_04970</name>
</gene>
<keyword evidence="7" id="KW-1185">Reference proteome</keyword>
<name>A0ABY3PF73_9STAP</name>
<protein>
    <submittedName>
        <fullName evidence="6">Xaa-Pro peptidase family protein</fullName>
    </submittedName>
</protein>
<evidence type="ECO:0000313" key="6">
    <source>
        <dbReference type="EMBL" id="UEX90971.1"/>
    </source>
</evidence>
<dbReference type="Pfam" id="PF00557">
    <property type="entry name" value="Peptidase_M24"/>
    <property type="match status" value="1"/>
</dbReference>
<dbReference type="SUPFAM" id="SSF53092">
    <property type="entry name" value="Creatinase/prolidase N-terminal domain"/>
    <property type="match status" value="1"/>
</dbReference>
<feature type="domain" description="Peptidase M24" evidence="4">
    <location>
        <begin position="139"/>
        <end position="339"/>
    </location>
</feature>
<dbReference type="SUPFAM" id="SSF55920">
    <property type="entry name" value="Creatinase/aminopeptidase"/>
    <property type="match status" value="1"/>
</dbReference>
<evidence type="ECO:0000256" key="2">
    <source>
        <dbReference type="ARBA" id="ARBA00008766"/>
    </source>
</evidence>
<dbReference type="PANTHER" id="PTHR46112">
    <property type="entry name" value="AMINOPEPTIDASE"/>
    <property type="match status" value="1"/>
</dbReference>
<evidence type="ECO:0000313" key="7">
    <source>
        <dbReference type="Proteomes" id="UP001197626"/>
    </source>
</evidence>
<evidence type="ECO:0000256" key="3">
    <source>
        <dbReference type="ARBA" id="ARBA00023211"/>
    </source>
</evidence>
<dbReference type="PANTHER" id="PTHR46112:SF10">
    <property type="entry name" value="DIPEPTIDASE YKVY-RELATED"/>
    <property type="match status" value="1"/>
</dbReference>
<dbReference type="InterPro" id="IPR050659">
    <property type="entry name" value="Peptidase_M24B"/>
</dbReference>
<evidence type="ECO:0000259" key="5">
    <source>
        <dbReference type="Pfam" id="PF01321"/>
    </source>
</evidence>
<dbReference type="RefSeq" id="WP_229293451.1">
    <property type="nucleotide sequence ID" value="NZ_CP086654.1"/>
</dbReference>
<comment type="similarity">
    <text evidence="2">Belongs to the peptidase M24B family.</text>
</comment>
<dbReference type="InterPro" id="IPR000994">
    <property type="entry name" value="Pept_M24"/>
</dbReference>
<feature type="domain" description="Creatinase N-terminal" evidence="5">
    <location>
        <begin position="4"/>
        <end position="130"/>
    </location>
</feature>
<dbReference type="Gene3D" id="3.90.230.10">
    <property type="entry name" value="Creatinase/methionine aminopeptidase superfamily"/>
    <property type="match status" value="1"/>
</dbReference>
<accession>A0ABY3PF73</accession>
<reference evidence="6 7" key="1">
    <citation type="journal article" date="2022" name="Pathogens">
        <title>Staphylococcus ratti sp. nov. Isolated from a Lab Rat.</title>
        <authorList>
            <person name="Kovarovic V."/>
            <person name="Sedlacek I."/>
            <person name="Petras P."/>
            <person name="Kralova S."/>
            <person name="Maslanova I."/>
            <person name="Svec P."/>
            <person name="Neumann-Schaal M."/>
            <person name="Botka T."/>
            <person name="Gelbicova T."/>
            <person name="Stankova E."/>
            <person name="Doskar J."/>
            <person name="Pantucek R."/>
        </authorList>
    </citation>
    <scope>NUCLEOTIDE SEQUENCE [LARGE SCALE GENOMIC DNA]</scope>
    <source>
        <strain evidence="6 7">CCM 9025</strain>
    </source>
</reference>
<proteinExistence type="inferred from homology"/>
<dbReference type="InterPro" id="IPR029149">
    <property type="entry name" value="Creatin/AminoP/Spt16_N"/>
</dbReference>
<sequence length="351" mass="39533">MTQINQLISKIKASNADAAWISNPINIYYYTGYKSDPHERLFALLVKSTGERILFCPQLEVEEVKASPFDGTIIGYLDTEDPYAKYKDELNTVLIEENHLTYRRYNELKSAYQLQEVRPVDAIIQEMRNVKSQEEIDILAKAAELADKCMEIGEAFLKEGVTEREVVNHIENEIKAFGVHEMSFDTMVLFGDHAAAPHGTPGDRKLKNNEFVLFDLGVIYQNYCSDITRTIPFGTPSDEAQNVYDIVKQAQLAAISKIKPGVKVSEIDKTARTIISEAGYGEFFPHRLGHGLGLEAHEYPDISETNDLLLKEGMVITIEPGIYVPDVVGVRIEDDILLTQNGYQSLSSYKK</sequence>
<dbReference type="CDD" id="cd01092">
    <property type="entry name" value="APP-like"/>
    <property type="match status" value="1"/>
</dbReference>
<evidence type="ECO:0000256" key="1">
    <source>
        <dbReference type="ARBA" id="ARBA00001936"/>
    </source>
</evidence>
<dbReference type="Pfam" id="PF01321">
    <property type="entry name" value="Creatinase_N"/>
    <property type="match status" value="1"/>
</dbReference>
<organism evidence="6 7">
    <name type="scientific">Staphylococcus ratti</name>
    <dbReference type="NCBI Taxonomy" id="2892440"/>
    <lineage>
        <taxon>Bacteria</taxon>
        <taxon>Bacillati</taxon>
        <taxon>Bacillota</taxon>
        <taxon>Bacilli</taxon>
        <taxon>Bacillales</taxon>
        <taxon>Staphylococcaceae</taxon>
        <taxon>Staphylococcus</taxon>
    </lineage>
</organism>
<dbReference type="InterPro" id="IPR000587">
    <property type="entry name" value="Creatinase_N"/>
</dbReference>